<dbReference type="Proteomes" id="UP001492380">
    <property type="component" value="Unassembled WGS sequence"/>
</dbReference>
<feature type="region of interest" description="Disordered" evidence="1">
    <location>
        <begin position="1"/>
        <end position="22"/>
    </location>
</feature>
<feature type="region of interest" description="Disordered" evidence="1">
    <location>
        <begin position="54"/>
        <end position="86"/>
    </location>
</feature>
<accession>A0ABR1YQ14</accession>
<feature type="compositionally biased region" description="Polar residues" evidence="1">
    <location>
        <begin position="54"/>
        <end position="64"/>
    </location>
</feature>
<feature type="compositionally biased region" description="Polar residues" evidence="1">
    <location>
        <begin position="11"/>
        <end position="22"/>
    </location>
</feature>
<evidence type="ECO:0000313" key="2">
    <source>
        <dbReference type="EMBL" id="KAK8234068.1"/>
    </source>
</evidence>
<name>A0ABR1YQ14_9PEZI</name>
<comment type="caution">
    <text evidence="2">The sequence shown here is derived from an EMBL/GenBank/DDBJ whole genome shotgun (WGS) entry which is preliminary data.</text>
</comment>
<protein>
    <submittedName>
        <fullName evidence="2">Uncharacterized protein</fullName>
    </submittedName>
</protein>
<organism evidence="2 3">
    <name type="scientific">Phyllosticta capitalensis</name>
    <dbReference type="NCBI Taxonomy" id="121624"/>
    <lineage>
        <taxon>Eukaryota</taxon>
        <taxon>Fungi</taxon>
        <taxon>Dikarya</taxon>
        <taxon>Ascomycota</taxon>
        <taxon>Pezizomycotina</taxon>
        <taxon>Dothideomycetes</taxon>
        <taxon>Dothideomycetes incertae sedis</taxon>
        <taxon>Botryosphaeriales</taxon>
        <taxon>Phyllostictaceae</taxon>
        <taxon>Phyllosticta</taxon>
    </lineage>
</organism>
<feature type="compositionally biased region" description="Polar residues" evidence="1">
    <location>
        <begin position="72"/>
        <end position="86"/>
    </location>
</feature>
<evidence type="ECO:0000313" key="3">
    <source>
        <dbReference type="Proteomes" id="UP001492380"/>
    </source>
</evidence>
<sequence length="203" mass="22507">MRPLISCVTARPTSPRLQSPSDSKMRSYLFLAALCIASLSPQIDATKPARCMRTRQNMQQPNATKTRRKIGPQTSSKLQKTPVTSHPLPSTILTLPSRLPAICSSQSSQPASLSKRLASSKSEFPSGILGQLVSEWPLVISCPELPTWTLVSCGASVELGRRTALLREGGRADWLAGWLTWRFLELEFGQRPRRRPLTNWLVD</sequence>
<proteinExistence type="predicted"/>
<evidence type="ECO:0000256" key="1">
    <source>
        <dbReference type="SAM" id="MobiDB-lite"/>
    </source>
</evidence>
<gene>
    <name evidence="2" type="ORF">HDK90DRAFT_288241</name>
</gene>
<keyword evidence="3" id="KW-1185">Reference proteome</keyword>
<dbReference type="EMBL" id="JBBWRZ010000006">
    <property type="protein sequence ID" value="KAK8234068.1"/>
    <property type="molecule type" value="Genomic_DNA"/>
</dbReference>
<reference evidence="2 3" key="1">
    <citation type="submission" date="2024-04" db="EMBL/GenBank/DDBJ databases">
        <title>Phyllosticta paracitricarpa is synonymous to the EU quarantine fungus P. citricarpa based on phylogenomic analyses.</title>
        <authorList>
            <consortium name="Lawrence Berkeley National Laboratory"/>
            <person name="Van Ingen-Buijs V.A."/>
            <person name="Van Westerhoven A.C."/>
            <person name="Haridas S."/>
            <person name="Skiadas P."/>
            <person name="Martin F."/>
            <person name="Groenewald J.Z."/>
            <person name="Crous P.W."/>
            <person name="Seidl M.F."/>
        </authorList>
    </citation>
    <scope>NUCLEOTIDE SEQUENCE [LARGE SCALE GENOMIC DNA]</scope>
    <source>
        <strain evidence="2 3">CBS 123374</strain>
    </source>
</reference>